<feature type="domain" description="Reverse transcriptase Ty1/copia-type" evidence="3">
    <location>
        <begin position="26"/>
        <end position="197"/>
    </location>
</feature>
<dbReference type="PANTHER" id="PTHR11439:SF495">
    <property type="entry name" value="REVERSE TRANSCRIPTASE, RNA-DEPENDENT DNA POLYMERASE-RELATED"/>
    <property type="match status" value="1"/>
</dbReference>
<accession>A0A6L2P151</accession>
<feature type="region of interest" description="Disordered" evidence="2">
    <location>
        <begin position="440"/>
        <end position="469"/>
    </location>
</feature>
<evidence type="ECO:0000256" key="2">
    <source>
        <dbReference type="SAM" id="MobiDB-lite"/>
    </source>
</evidence>
<sequence>MVIHALKDPCWIKTMQEELLQFKLQEVWTLVDLSYGKRVIGTKWIFRNKKDKRGIVIRNKAILVAQRHTQEEGIDYDEVFALVARIESIRLFLAYASFKDFMVYQMDVKSDFLYGKIKKRVYVCQPPGFEDPNFPDKLYKVKKALYGLHQAPRAWYVTLSTYLLDNGFQKVKIDKTLFIRSHKDDILLVQVYVDDIIFGLQVKQKQDGIFISQDKYVDEILKKYGFSEFKNASTPIEAQKPLLKDKDGEEVDVHMYRSMIGSLMYLTFSRLDIMFVVYLKGQPKFGLWYPKYSRFDLVAYMDSDYAGASLDRKSTTGGYQFLGCRLISWQCKKHTMVANSTTKAEYVAASRKDFFGWETPLFPTMMVQTQEDMGEGSINPTDPHHTPTIIQPSTSQPQNTKQHRKPKRKVTEVHQPSDPTKHVANEAVNEEMNGSLERAATTATSLDVEQDRARAKSFEDEGLGKEDASKQGRIDDIDANKDITLVSTHDEQMFDANQDLVTTAATLTILIDEVTLAQALAQLKHTKPKAKAKGIVFHEPEESTTTTTIPKSKLQDKGKAKMIEKPVKLKKKDQIQLNEEVALKLQAEFEKEQRLTNEKAQQEEETKITLIKSWDDVQAKIDADYQLAERLQAEEQQELNDKEKATLFMQLLKKRRKFFAVKRAEENRNKPPTQAQKRKIICTYLKNIEGKKLTNLKNKSFGSIQKMFDKAFKRRAGEELEQESSKKQKINDDKDTADLKQLVKIIPDEERVAVDAIPLAVKPPSIVNWKIQKDGKKGYYKIIMANESLKIYLIFSHMLKDFDKEDVETLWKLVKAKYGSTRPERDYERGRIVEIKSLHKVTAVKVRVTTAKLNLVLFIYVSTARVKLVLPMKIEENILSSYYCLYTVNAAGVLQRRNNEVKDNKIDLLVQQYEQFIISEDESIDSAFARFNTIITSLKALDEGYYSKNYVRKLLRTLHPKWRAKVMAIEESKDLTSLSLDELTGNLKAKKESSDEECSTSECEEYAMTVKDFKKFLREERFVRQPRNDKKTFQRSRDDKNGKGDRKRFRC</sequence>
<dbReference type="InterPro" id="IPR043502">
    <property type="entry name" value="DNA/RNA_pol_sf"/>
</dbReference>
<dbReference type="AlphaFoldDB" id="A0A6L2P151"/>
<feature type="region of interest" description="Disordered" evidence="2">
    <location>
        <begin position="1025"/>
        <end position="1051"/>
    </location>
</feature>
<reference evidence="4" key="1">
    <citation type="journal article" date="2019" name="Sci. Rep.">
        <title>Draft genome of Tanacetum cinerariifolium, the natural source of mosquito coil.</title>
        <authorList>
            <person name="Yamashiro T."/>
            <person name="Shiraishi A."/>
            <person name="Satake H."/>
            <person name="Nakayama K."/>
        </authorList>
    </citation>
    <scope>NUCLEOTIDE SEQUENCE</scope>
</reference>
<name>A0A6L2P151_TANCI</name>
<protein>
    <recommendedName>
        <fullName evidence="3">Reverse transcriptase Ty1/copia-type domain-containing protein</fullName>
    </recommendedName>
</protein>
<proteinExistence type="predicted"/>
<feature type="region of interest" description="Disordered" evidence="2">
    <location>
        <begin position="372"/>
        <end position="423"/>
    </location>
</feature>
<keyword evidence="1" id="KW-0175">Coiled coil</keyword>
<feature type="non-terminal residue" evidence="4">
    <location>
        <position position="1051"/>
    </location>
</feature>
<dbReference type="PANTHER" id="PTHR11439">
    <property type="entry name" value="GAG-POL-RELATED RETROTRANSPOSON"/>
    <property type="match status" value="1"/>
</dbReference>
<feature type="coiled-coil region" evidence="1">
    <location>
        <begin position="585"/>
        <end position="645"/>
    </location>
</feature>
<dbReference type="InterPro" id="IPR013103">
    <property type="entry name" value="RVT_2"/>
</dbReference>
<comment type="caution">
    <text evidence="4">The sequence shown here is derived from an EMBL/GenBank/DDBJ whole genome shotgun (WGS) entry which is preliminary data.</text>
</comment>
<dbReference type="EMBL" id="BKCJ010010311">
    <property type="protein sequence ID" value="GEU91012.1"/>
    <property type="molecule type" value="Genomic_DNA"/>
</dbReference>
<feature type="compositionally biased region" description="Basic and acidic residues" evidence="2">
    <location>
        <begin position="1025"/>
        <end position="1044"/>
    </location>
</feature>
<evidence type="ECO:0000313" key="4">
    <source>
        <dbReference type="EMBL" id="GEU91012.1"/>
    </source>
</evidence>
<dbReference type="Pfam" id="PF07727">
    <property type="entry name" value="RVT_2"/>
    <property type="match status" value="1"/>
</dbReference>
<gene>
    <name evidence="4" type="ORF">Tci_062990</name>
</gene>
<feature type="compositionally biased region" description="Polar residues" evidence="2">
    <location>
        <begin position="388"/>
        <end position="400"/>
    </location>
</feature>
<evidence type="ECO:0000256" key="1">
    <source>
        <dbReference type="SAM" id="Coils"/>
    </source>
</evidence>
<evidence type="ECO:0000259" key="3">
    <source>
        <dbReference type="Pfam" id="PF07727"/>
    </source>
</evidence>
<dbReference type="Pfam" id="PF14223">
    <property type="entry name" value="Retrotran_gag_2"/>
    <property type="match status" value="1"/>
</dbReference>
<dbReference type="SUPFAM" id="SSF56672">
    <property type="entry name" value="DNA/RNA polymerases"/>
    <property type="match status" value="1"/>
</dbReference>
<feature type="compositionally biased region" description="Basic and acidic residues" evidence="2">
    <location>
        <begin position="449"/>
        <end position="469"/>
    </location>
</feature>
<organism evidence="4">
    <name type="scientific">Tanacetum cinerariifolium</name>
    <name type="common">Dalmatian daisy</name>
    <name type="synonym">Chrysanthemum cinerariifolium</name>
    <dbReference type="NCBI Taxonomy" id="118510"/>
    <lineage>
        <taxon>Eukaryota</taxon>
        <taxon>Viridiplantae</taxon>
        <taxon>Streptophyta</taxon>
        <taxon>Embryophyta</taxon>
        <taxon>Tracheophyta</taxon>
        <taxon>Spermatophyta</taxon>
        <taxon>Magnoliopsida</taxon>
        <taxon>eudicotyledons</taxon>
        <taxon>Gunneridae</taxon>
        <taxon>Pentapetalae</taxon>
        <taxon>asterids</taxon>
        <taxon>campanulids</taxon>
        <taxon>Asterales</taxon>
        <taxon>Asteraceae</taxon>
        <taxon>Asteroideae</taxon>
        <taxon>Anthemideae</taxon>
        <taxon>Anthemidinae</taxon>
        <taxon>Tanacetum</taxon>
    </lineage>
</organism>
<dbReference type="CDD" id="cd09272">
    <property type="entry name" value="RNase_HI_RT_Ty1"/>
    <property type="match status" value="1"/>
</dbReference>